<sequence>MGQPRVALLIESSREYGRALLAGITRFMRERSPGWISFFRDRGIHEDFPDWIQDWDGEGIIARIETPTMREVLLRQTIPVIDVRCRYPLDLPQIDTDDREVARLAVEHLVERGFRHFAFAGVKGANWSDTRERNFRQLLEERGFSCLTVPSEEPPPLVVRESYGNRVHEELVAWVRTLPHSTGILAANDLRGQQLINACRDAGLRVPREVAILGVDNDPLICDLTEPPLSSVACDAEAIGFQAAELLDRLMRGAKAPRQLRLVSPRGVVVRRSTDIFAIEDLGVARAIRLIHDHACEGINASDVVREVGESRQALTERFRRVVGHSLKDEIVRVRLERVQRLLIETDASLQTIARQTGFSSGEYMGTAFKRRYCETPGECRQRTREEGT</sequence>
<dbReference type="EMBL" id="CP036279">
    <property type="protein sequence ID" value="QDU60830.1"/>
    <property type="molecule type" value="Genomic_DNA"/>
</dbReference>
<dbReference type="RefSeq" id="WP_145257279.1">
    <property type="nucleotide sequence ID" value="NZ_CP036279.1"/>
</dbReference>
<name>A0A518B1G7_9BACT</name>
<dbReference type="InterPro" id="IPR009057">
    <property type="entry name" value="Homeodomain-like_sf"/>
</dbReference>
<evidence type="ECO:0000313" key="6">
    <source>
        <dbReference type="Proteomes" id="UP000317093"/>
    </source>
</evidence>
<keyword evidence="3" id="KW-0804">Transcription</keyword>
<dbReference type="SUPFAM" id="SSF53822">
    <property type="entry name" value="Periplasmic binding protein-like I"/>
    <property type="match status" value="1"/>
</dbReference>
<dbReference type="PANTHER" id="PTHR30146:SF24">
    <property type="entry name" value="XYLOSE OPERON REGULATORY PROTEIN"/>
    <property type="match status" value="1"/>
</dbReference>
<dbReference type="InterPro" id="IPR054031">
    <property type="entry name" value="XylR_PBP1"/>
</dbReference>
<organism evidence="5 6">
    <name type="scientific">Kolteria novifilia</name>
    <dbReference type="NCBI Taxonomy" id="2527975"/>
    <lineage>
        <taxon>Bacteria</taxon>
        <taxon>Pseudomonadati</taxon>
        <taxon>Planctomycetota</taxon>
        <taxon>Planctomycetia</taxon>
        <taxon>Kolteriales</taxon>
        <taxon>Kolteriaceae</taxon>
        <taxon>Kolteria</taxon>
    </lineage>
</organism>
<evidence type="ECO:0000256" key="1">
    <source>
        <dbReference type="ARBA" id="ARBA00023015"/>
    </source>
</evidence>
<dbReference type="CDD" id="cd01543">
    <property type="entry name" value="PBP1_XylR"/>
    <property type="match status" value="1"/>
</dbReference>
<dbReference type="InterPro" id="IPR028082">
    <property type="entry name" value="Peripla_BP_I"/>
</dbReference>
<protein>
    <submittedName>
        <fullName evidence="5">Xylose operon regulatory protein</fullName>
    </submittedName>
</protein>
<dbReference type="Pfam" id="PF12833">
    <property type="entry name" value="HTH_18"/>
    <property type="match status" value="1"/>
</dbReference>
<evidence type="ECO:0000259" key="4">
    <source>
        <dbReference type="PROSITE" id="PS01124"/>
    </source>
</evidence>
<dbReference type="PROSITE" id="PS01124">
    <property type="entry name" value="HTH_ARAC_FAMILY_2"/>
    <property type="match status" value="1"/>
</dbReference>
<dbReference type="AlphaFoldDB" id="A0A518B1G7"/>
<dbReference type="GO" id="GO:0003700">
    <property type="term" value="F:DNA-binding transcription factor activity"/>
    <property type="evidence" value="ECO:0007669"/>
    <property type="project" value="InterPro"/>
</dbReference>
<dbReference type="InterPro" id="IPR018060">
    <property type="entry name" value="HTH_AraC"/>
</dbReference>
<gene>
    <name evidence="5" type="primary">xylR_3</name>
    <name evidence="5" type="ORF">Pan216_16820</name>
</gene>
<dbReference type="OrthoDB" id="9795616at2"/>
<keyword evidence="6" id="KW-1185">Reference proteome</keyword>
<proteinExistence type="predicted"/>
<evidence type="ECO:0000313" key="5">
    <source>
        <dbReference type="EMBL" id="QDU60830.1"/>
    </source>
</evidence>
<keyword evidence="1" id="KW-0805">Transcription regulation</keyword>
<dbReference type="Pfam" id="PF22177">
    <property type="entry name" value="PBP1_XylR"/>
    <property type="match status" value="1"/>
</dbReference>
<dbReference type="Gene3D" id="1.10.10.60">
    <property type="entry name" value="Homeodomain-like"/>
    <property type="match status" value="1"/>
</dbReference>
<feature type="domain" description="HTH araC/xylS-type" evidence="4">
    <location>
        <begin position="285"/>
        <end position="383"/>
    </location>
</feature>
<reference evidence="5 6" key="1">
    <citation type="submission" date="2019-02" db="EMBL/GenBank/DDBJ databases">
        <title>Deep-cultivation of Planctomycetes and their phenomic and genomic characterization uncovers novel biology.</title>
        <authorList>
            <person name="Wiegand S."/>
            <person name="Jogler M."/>
            <person name="Boedeker C."/>
            <person name="Pinto D."/>
            <person name="Vollmers J."/>
            <person name="Rivas-Marin E."/>
            <person name="Kohn T."/>
            <person name="Peeters S.H."/>
            <person name="Heuer A."/>
            <person name="Rast P."/>
            <person name="Oberbeckmann S."/>
            <person name="Bunk B."/>
            <person name="Jeske O."/>
            <person name="Meyerdierks A."/>
            <person name="Storesund J.E."/>
            <person name="Kallscheuer N."/>
            <person name="Luecker S."/>
            <person name="Lage O.M."/>
            <person name="Pohl T."/>
            <person name="Merkel B.J."/>
            <person name="Hornburger P."/>
            <person name="Mueller R.-W."/>
            <person name="Bruemmer F."/>
            <person name="Labrenz M."/>
            <person name="Spormann A.M."/>
            <person name="Op den Camp H."/>
            <person name="Overmann J."/>
            <person name="Amann R."/>
            <person name="Jetten M.S.M."/>
            <person name="Mascher T."/>
            <person name="Medema M.H."/>
            <person name="Devos D.P."/>
            <person name="Kaster A.-K."/>
            <person name="Ovreas L."/>
            <person name="Rohde M."/>
            <person name="Galperin M.Y."/>
            <person name="Jogler C."/>
        </authorList>
    </citation>
    <scope>NUCLEOTIDE SEQUENCE [LARGE SCALE GENOMIC DNA]</scope>
    <source>
        <strain evidence="5 6">Pan216</strain>
    </source>
</reference>
<dbReference type="SUPFAM" id="SSF46689">
    <property type="entry name" value="Homeodomain-like"/>
    <property type="match status" value="2"/>
</dbReference>
<dbReference type="Gene3D" id="3.40.50.2300">
    <property type="match status" value="2"/>
</dbReference>
<evidence type="ECO:0000256" key="3">
    <source>
        <dbReference type="ARBA" id="ARBA00023163"/>
    </source>
</evidence>
<dbReference type="Proteomes" id="UP000317093">
    <property type="component" value="Chromosome"/>
</dbReference>
<dbReference type="SMART" id="SM00342">
    <property type="entry name" value="HTH_ARAC"/>
    <property type="match status" value="1"/>
</dbReference>
<keyword evidence="2" id="KW-0238">DNA-binding</keyword>
<accession>A0A518B1G7</accession>
<dbReference type="Pfam" id="PF13377">
    <property type="entry name" value="Peripla_BP_3"/>
    <property type="match status" value="1"/>
</dbReference>
<dbReference type="GO" id="GO:0000976">
    <property type="term" value="F:transcription cis-regulatory region binding"/>
    <property type="evidence" value="ECO:0007669"/>
    <property type="project" value="TreeGrafter"/>
</dbReference>
<evidence type="ECO:0000256" key="2">
    <source>
        <dbReference type="ARBA" id="ARBA00023125"/>
    </source>
</evidence>
<dbReference type="PANTHER" id="PTHR30146">
    <property type="entry name" value="LACI-RELATED TRANSCRIPTIONAL REPRESSOR"/>
    <property type="match status" value="1"/>
</dbReference>
<dbReference type="InterPro" id="IPR046335">
    <property type="entry name" value="LacI/GalR-like_sensor"/>
</dbReference>
<dbReference type="KEGG" id="knv:Pan216_16820"/>